<dbReference type="InterPro" id="IPR007895">
    <property type="entry name" value="MASE1"/>
</dbReference>
<keyword evidence="12" id="KW-1185">Reference proteome</keyword>
<keyword evidence="7 9" id="KW-0472">Membrane</keyword>
<reference evidence="11 12" key="1">
    <citation type="submission" date="2018-05" db="EMBL/GenBank/DDBJ databases">
        <title>Vibrio limimaris sp. nov., isolated from marine sediment.</title>
        <authorList>
            <person name="Li C.-M."/>
        </authorList>
    </citation>
    <scope>NUCLEOTIDE SEQUENCE [LARGE SCALE GENOMIC DNA]</scope>
    <source>
        <strain evidence="11 12">E4404</strain>
    </source>
</reference>
<feature type="transmembrane region" description="Helical" evidence="9">
    <location>
        <begin position="221"/>
        <end position="241"/>
    </location>
</feature>
<dbReference type="Pfam" id="PF05231">
    <property type="entry name" value="MASE1"/>
    <property type="match status" value="1"/>
</dbReference>
<accession>A0A2U3B795</accession>
<dbReference type="EMBL" id="QFWT01000008">
    <property type="protein sequence ID" value="PWI32669.1"/>
    <property type="molecule type" value="Genomic_DNA"/>
</dbReference>
<evidence type="ECO:0000256" key="4">
    <source>
        <dbReference type="ARBA" id="ARBA00022475"/>
    </source>
</evidence>
<evidence type="ECO:0000256" key="3">
    <source>
        <dbReference type="ARBA" id="ARBA00012528"/>
    </source>
</evidence>
<dbReference type="SUPFAM" id="SSF55073">
    <property type="entry name" value="Nucleotide cyclase"/>
    <property type="match status" value="1"/>
</dbReference>
<dbReference type="InterPro" id="IPR043128">
    <property type="entry name" value="Rev_trsase/Diguanyl_cyclase"/>
</dbReference>
<feature type="transmembrane region" description="Helical" evidence="9">
    <location>
        <begin position="133"/>
        <end position="156"/>
    </location>
</feature>
<comment type="caution">
    <text evidence="11">The sequence shown here is derived from an EMBL/GenBank/DDBJ whole genome shotgun (WGS) entry which is preliminary data.</text>
</comment>
<comment type="catalytic activity">
    <reaction evidence="8">
        <text>2 GTP = 3',3'-c-di-GMP + 2 diphosphate</text>
        <dbReference type="Rhea" id="RHEA:24898"/>
        <dbReference type="ChEBI" id="CHEBI:33019"/>
        <dbReference type="ChEBI" id="CHEBI:37565"/>
        <dbReference type="ChEBI" id="CHEBI:58805"/>
        <dbReference type="EC" id="2.7.7.65"/>
    </reaction>
</comment>
<feature type="transmembrane region" description="Helical" evidence="9">
    <location>
        <begin position="176"/>
        <end position="200"/>
    </location>
</feature>
<evidence type="ECO:0000256" key="7">
    <source>
        <dbReference type="ARBA" id="ARBA00023136"/>
    </source>
</evidence>
<feature type="transmembrane region" description="Helical" evidence="9">
    <location>
        <begin position="295"/>
        <end position="318"/>
    </location>
</feature>
<evidence type="ECO:0000256" key="2">
    <source>
        <dbReference type="ARBA" id="ARBA00004651"/>
    </source>
</evidence>
<evidence type="ECO:0000256" key="9">
    <source>
        <dbReference type="SAM" id="Phobius"/>
    </source>
</evidence>
<dbReference type="CDD" id="cd01949">
    <property type="entry name" value="GGDEF"/>
    <property type="match status" value="1"/>
</dbReference>
<evidence type="ECO:0000313" key="12">
    <source>
        <dbReference type="Proteomes" id="UP000245362"/>
    </source>
</evidence>
<dbReference type="OrthoDB" id="9803824at2"/>
<feature type="transmembrane region" description="Helical" evidence="9">
    <location>
        <begin position="74"/>
        <end position="93"/>
    </location>
</feature>
<proteinExistence type="predicted"/>
<dbReference type="PANTHER" id="PTHR45138">
    <property type="entry name" value="REGULATORY COMPONENTS OF SENSORY TRANSDUCTION SYSTEM"/>
    <property type="match status" value="1"/>
</dbReference>
<keyword evidence="6 9" id="KW-1133">Transmembrane helix</keyword>
<evidence type="ECO:0000259" key="10">
    <source>
        <dbReference type="PROSITE" id="PS50887"/>
    </source>
</evidence>
<feature type="transmembrane region" description="Helical" evidence="9">
    <location>
        <begin position="99"/>
        <end position="121"/>
    </location>
</feature>
<feature type="transmembrane region" description="Helical" evidence="9">
    <location>
        <begin position="23"/>
        <end position="44"/>
    </location>
</feature>
<dbReference type="EC" id="2.7.7.65" evidence="3"/>
<dbReference type="InterPro" id="IPR029787">
    <property type="entry name" value="Nucleotide_cyclase"/>
</dbReference>
<evidence type="ECO:0000256" key="6">
    <source>
        <dbReference type="ARBA" id="ARBA00022989"/>
    </source>
</evidence>
<evidence type="ECO:0000256" key="8">
    <source>
        <dbReference type="ARBA" id="ARBA00034247"/>
    </source>
</evidence>
<dbReference type="FunFam" id="3.30.70.270:FF:000001">
    <property type="entry name" value="Diguanylate cyclase domain protein"/>
    <property type="match status" value="1"/>
</dbReference>
<dbReference type="PROSITE" id="PS50887">
    <property type="entry name" value="GGDEF"/>
    <property type="match status" value="1"/>
</dbReference>
<protein>
    <recommendedName>
        <fullName evidence="3">diguanylate cyclase</fullName>
        <ecNumber evidence="3">2.7.7.65</ecNumber>
    </recommendedName>
</protein>
<comment type="cofactor">
    <cofactor evidence="1">
        <name>Mg(2+)</name>
        <dbReference type="ChEBI" id="CHEBI:18420"/>
    </cofactor>
</comment>
<dbReference type="SMART" id="SM00267">
    <property type="entry name" value="GGDEF"/>
    <property type="match status" value="1"/>
</dbReference>
<dbReference type="Proteomes" id="UP000245362">
    <property type="component" value="Unassembled WGS sequence"/>
</dbReference>
<feature type="domain" description="GGDEF" evidence="10">
    <location>
        <begin position="358"/>
        <end position="484"/>
    </location>
</feature>
<dbReference type="Pfam" id="PF00990">
    <property type="entry name" value="GGDEF"/>
    <property type="match status" value="1"/>
</dbReference>
<sequence>MNVVVTGLSALGHSLTKSIKQRAWVQSLVFVVAWLGVWFLAYVVEYVNHASVWFPPAGLTFAALLVVGVRIVPALVVCGIISTIWAGFLYHLDRTIPELFIAGMVFSITHIIPYFIATYILKRLANHRVSQLPALVLIFLIVAVISTLVATFSILYGLVFTGLMSYSDIVAAWMPFWVGDMAGVIAMGPVFVAILSRVYPQSQFWIGELRDISDINQSDRFAAKLLICCVLLTAVMLVAYRYTVPETNFAIFVMLIPVMWISYTESPVRIAISVALFSFCVAFLVNLFGLMDHVIVYQFAICIVAASAFFYLSIPSLLANNQILRHRAFTDNLTGVASRDHLVHQAQFEVMKSHTERSSLALIVFDLDNFKSINDALGHVEGDKALTHISQTARLKLRKTDLLGRYGGDEFVILMPDSTLEEAVQKAERIRQEIQKLTFNQSWQLSCSFGVSELYDRDDFITLFKRADKALYKAKREGRNRVCY</sequence>
<feature type="transmembrane region" description="Helical" evidence="9">
    <location>
        <begin position="247"/>
        <end position="263"/>
    </location>
</feature>
<organism evidence="11 12">
    <name type="scientific">Vibrio albus</name>
    <dbReference type="NCBI Taxonomy" id="2200953"/>
    <lineage>
        <taxon>Bacteria</taxon>
        <taxon>Pseudomonadati</taxon>
        <taxon>Pseudomonadota</taxon>
        <taxon>Gammaproteobacteria</taxon>
        <taxon>Vibrionales</taxon>
        <taxon>Vibrionaceae</taxon>
        <taxon>Vibrio</taxon>
    </lineage>
</organism>
<dbReference type="AlphaFoldDB" id="A0A2U3B795"/>
<dbReference type="GO" id="GO:0052621">
    <property type="term" value="F:diguanylate cyclase activity"/>
    <property type="evidence" value="ECO:0007669"/>
    <property type="project" value="UniProtKB-EC"/>
</dbReference>
<gene>
    <name evidence="11" type="ORF">DI392_14765</name>
</gene>
<dbReference type="InterPro" id="IPR000160">
    <property type="entry name" value="GGDEF_dom"/>
</dbReference>
<evidence type="ECO:0000313" key="11">
    <source>
        <dbReference type="EMBL" id="PWI32669.1"/>
    </source>
</evidence>
<keyword evidence="4" id="KW-1003">Cell membrane</keyword>
<dbReference type="NCBIfam" id="TIGR00254">
    <property type="entry name" value="GGDEF"/>
    <property type="match status" value="1"/>
</dbReference>
<dbReference type="InterPro" id="IPR050469">
    <property type="entry name" value="Diguanylate_Cyclase"/>
</dbReference>
<dbReference type="Gene3D" id="3.30.70.270">
    <property type="match status" value="1"/>
</dbReference>
<comment type="subcellular location">
    <subcellularLocation>
        <location evidence="2">Cell membrane</location>
        <topology evidence="2">Multi-pass membrane protein</topology>
    </subcellularLocation>
</comment>
<name>A0A2U3B795_9VIBR</name>
<keyword evidence="5 9" id="KW-0812">Transmembrane</keyword>
<dbReference type="PANTHER" id="PTHR45138:SF9">
    <property type="entry name" value="DIGUANYLATE CYCLASE DGCM-RELATED"/>
    <property type="match status" value="1"/>
</dbReference>
<feature type="transmembrane region" description="Helical" evidence="9">
    <location>
        <begin position="270"/>
        <end position="289"/>
    </location>
</feature>
<dbReference type="GO" id="GO:0005886">
    <property type="term" value="C:plasma membrane"/>
    <property type="evidence" value="ECO:0007669"/>
    <property type="project" value="UniProtKB-SubCell"/>
</dbReference>
<evidence type="ECO:0000256" key="5">
    <source>
        <dbReference type="ARBA" id="ARBA00022692"/>
    </source>
</evidence>
<evidence type="ECO:0000256" key="1">
    <source>
        <dbReference type="ARBA" id="ARBA00001946"/>
    </source>
</evidence>